<sequence length="97" mass="11260">MNHVDVLTTAYHFIYKRSNGVLVDRSFTATKNILKDYIIEFRRIEFEFHYVFKTGQTPQSPNTSLEGIEAMSIGSKNDLALGYVYRPKGSSKKKFFR</sequence>
<dbReference type="EMBL" id="CAKMRJ010005745">
    <property type="protein sequence ID" value="CAH1452573.1"/>
    <property type="molecule type" value="Genomic_DNA"/>
</dbReference>
<comment type="caution">
    <text evidence="1">The sequence shown here is derived from an EMBL/GenBank/DDBJ whole genome shotgun (WGS) entry which is preliminary data.</text>
</comment>
<name>A0AAU9PQG0_9ASTR</name>
<reference evidence="1 2" key="1">
    <citation type="submission" date="2022-01" db="EMBL/GenBank/DDBJ databases">
        <authorList>
            <person name="Xiong W."/>
            <person name="Schranz E."/>
        </authorList>
    </citation>
    <scope>NUCLEOTIDE SEQUENCE [LARGE SCALE GENOMIC DNA]</scope>
</reference>
<protein>
    <submittedName>
        <fullName evidence="1">Uncharacterized protein</fullName>
    </submittedName>
</protein>
<evidence type="ECO:0000313" key="2">
    <source>
        <dbReference type="Proteomes" id="UP001157418"/>
    </source>
</evidence>
<dbReference type="AlphaFoldDB" id="A0AAU9PQG0"/>
<evidence type="ECO:0000313" key="1">
    <source>
        <dbReference type="EMBL" id="CAH1452573.1"/>
    </source>
</evidence>
<dbReference type="Proteomes" id="UP001157418">
    <property type="component" value="Unassembled WGS sequence"/>
</dbReference>
<organism evidence="1 2">
    <name type="scientific">Lactuca virosa</name>
    <dbReference type="NCBI Taxonomy" id="75947"/>
    <lineage>
        <taxon>Eukaryota</taxon>
        <taxon>Viridiplantae</taxon>
        <taxon>Streptophyta</taxon>
        <taxon>Embryophyta</taxon>
        <taxon>Tracheophyta</taxon>
        <taxon>Spermatophyta</taxon>
        <taxon>Magnoliopsida</taxon>
        <taxon>eudicotyledons</taxon>
        <taxon>Gunneridae</taxon>
        <taxon>Pentapetalae</taxon>
        <taxon>asterids</taxon>
        <taxon>campanulids</taxon>
        <taxon>Asterales</taxon>
        <taxon>Asteraceae</taxon>
        <taxon>Cichorioideae</taxon>
        <taxon>Cichorieae</taxon>
        <taxon>Lactucinae</taxon>
        <taxon>Lactuca</taxon>
    </lineage>
</organism>
<accession>A0AAU9PQG0</accession>
<gene>
    <name evidence="1" type="ORF">LVIROSA_LOCUS37863</name>
</gene>
<keyword evidence="2" id="KW-1185">Reference proteome</keyword>
<proteinExistence type="predicted"/>